<accession>A0ABQ9HZA0</accession>
<dbReference type="Proteomes" id="UP001159363">
    <property type="component" value="Chromosome 3"/>
</dbReference>
<feature type="domain" description="Integrase catalytic" evidence="1">
    <location>
        <begin position="5"/>
        <end position="151"/>
    </location>
</feature>
<reference evidence="2 3" key="1">
    <citation type="submission" date="2023-02" db="EMBL/GenBank/DDBJ databases">
        <title>LHISI_Scaffold_Assembly.</title>
        <authorList>
            <person name="Stuart O.P."/>
            <person name="Cleave R."/>
            <person name="Magrath M.J.L."/>
            <person name="Mikheyev A.S."/>
        </authorList>
    </citation>
    <scope>NUCLEOTIDE SEQUENCE [LARGE SCALE GENOMIC DNA]</scope>
    <source>
        <strain evidence="2">Daus_M_001</strain>
        <tissue evidence="2">Leg muscle</tissue>
    </source>
</reference>
<dbReference type="SUPFAM" id="SSF53098">
    <property type="entry name" value="Ribonuclease H-like"/>
    <property type="match status" value="1"/>
</dbReference>
<proteinExistence type="predicted"/>
<dbReference type="InterPro" id="IPR036397">
    <property type="entry name" value="RNaseH_sf"/>
</dbReference>
<dbReference type="InterPro" id="IPR050951">
    <property type="entry name" value="Retrovirus_Pol_polyprotein"/>
</dbReference>
<keyword evidence="3" id="KW-1185">Reference proteome</keyword>
<dbReference type="EMBL" id="JARBHB010000003">
    <property type="protein sequence ID" value="KAJ8889684.1"/>
    <property type="molecule type" value="Genomic_DNA"/>
</dbReference>
<dbReference type="InterPro" id="IPR012337">
    <property type="entry name" value="RNaseH-like_sf"/>
</dbReference>
<evidence type="ECO:0000259" key="1">
    <source>
        <dbReference type="PROSITE" id="PS50994"/>
    </source>
</evidence>
<evidence type="ECO:0000313" key="3">
    <source>
        <dbReference type="Proteomes" id="UP001159363"/>
    </source>
</evidence>
<organism evidence="2 3">
    <name type="scientific">Dryococelus australis</name>
    <dbReference type="NCBI Taxonomy" id="614101"/>
    <lineage>
        <taxon>Eukaryota</taxon>
        <taxon>Metazoa</taxon>
        <taxon>Ecdysozoa</taxon>
        <taxon>Arthropoda</taxon>
        <taxon>Hexapoda</taxon>
        <taxon>Insecta</taxon>
        <taxon>Pterygota</taxon>
        <taxon>Neoptera</taxon>
        <taxon>Polyneoptera</taxon>
        <taxon>Phasmatodea</taxon>
        <taxon>Verophasmatodea</taxon>
        <taxon>Anareolatae</taxon>
        <taxon>Phasmatidae</taxon>
        <taxon>Eurycanthinae</taxon>
        <taxon>Dryococelus</taxon>
    </lineage>
</organism>
<evidence type="ECO:0000313" key="2">
    <source>
        <dbReference type="EMBL" id="KAJ8889684.1"/>
    </source>
</evidence>
<dbReference type="PROSITE" id="PS50994">
    <property type="entry name" value="INTEGRASE"/>
    <property type="match status" value="1"/>
</dbReference>
<dbReference type="PANTHER" id="PTHR37984:SF5">
    <property type="entry name" value="PROTEIN NYNRIN-LIKE"/>
    <property type="match status" value="1"/>
</dbReference>
<dbReference type="PANTHER" id="PTHR37984">
    <property type="entry name" value="PROTEIN CBG26694"/>
    <property type="match status" value="1"/>
</dbReference>
<protein>
    <recommendedName>
        <fullName evidence="1">Integrase catalytic domain-containing protein</fullName>
    </recommendedName>
</protein>
<dbReference type="Gene3D" id="3.30.420.10">
    <property type="entry name" value="Ribonuclease H-like superfamily/Ribonuclease H"/>
    <property type="match status" value="1"/>
</dbReference>
<comment type="caution">
    <text evidence="2">The sequence shown here is derived from an EMBL/GenBank/DDBJ whole genome shotgun (WGS) entry which is preliminary data.</text>
</comment>
<dbReference type="InterPro" id="IPR001584">
    <property type="entry name" value="Integrase_cat-core"/>
</dbReference>
<sequence>MPLTITDTPQVVFEKCVMDIVGPLPETESGNRYLLMCQDALPKFTVMKPIPSQDAETILNIVLRYGIQQSIVTDQGSNFMSEMTKRTCKLLHVKKLTPLATIPNRISTLVKFFRHYVKHDQDDWDKWVPSAVFVFNTTPHSSTGFAPHKLL</sequence>
<name>A0ABQ9HZA0_9NEOP</name>
<gene>
    <name evidence="2" type="ORF">PR048_009185</name>
</gene>